<dbReference type="InterPro" id="IPR051621">
    <property type="entry name" value="T2SS_protein_J"/>
</dbReference>
<dbReference type="Gene3D" id="2.10.70.20">
    <property type="entry name" value="gspk-gspi-gspj complex like domains"/>
    <property type="match status" value="1"/>
</dbReference>
<evidence type="ECO:0000313" key="11">
    <source>
        <dbReference type="EMBL" id="PCD01883.1"/>
    </source>
</evidence>
<keyword evidence="9 10" id="KW-0472">Membrane</keyword>
<name>A0A2A4AY79_9SPHN</name>
<dbReference type="GO" id="GO:0005886">
    <property type="term" value="C:plasma membrane"/>
    <property type="evidence" value="ECO:0007669"/>
    <property type="project" value="UniProtKB-SubCell"/>
</dbReference>
<sequence>MPRSRPAAAREGVTAANTNRVTAQEAGFTLIELMISLALFALIAVAGLALVDSILGVEGRTAARLDAQGAMSRAMYVLTNDVDQIARGRIVSNGHELIFTRAAPGLGGPPVEIRWIRSGDTLVRLVGGAQQVVLPGVSRLDARFLDDGGWRAAWPPSEERAEDWPRAVEMTIGLGTRGTLRRVVALPARPASGP</sequence>
<dbReference type="SUPFAM" id="SSF54523">
    <property type="entry name" value="Pili subunits"/>
    <property type="match status" value="1"/>
</dbReference>
<reference evidence="11 12" key="1">
    <citation type="submission" date="2017-09" db="EMBL/GenBank/DDBJ databases">
        <title>Sphingomonas spermidinifaciens 9NM-10, whole genome shotgun sequence.</title>
        <authorList>
            <person name="Feng G."/>
            <person name="Zhu H."/>
        </authorList>
    </citation>
    <scope>NUCLEOTIDE SEQUENCE [LARGE SCALE GENOMIC DNA]</scope>
    <source>
        <strain evidence="11 12">9NM-10</strain>
    </source>
</reference>
<dbReference type="InterPro" id="IPR045584">
    <property type="entry name" value="Pilin-like"/>
</dbReference>
<evidence type="ECO:0000256" key="4">
    <source>
        <dbReference type="ARBA" id="ARBA00022475"/>
    </source>
</evidence>
<dbReference type="PANTHER" id="PTHR39583:SF2">
    <property type="entry name" value="TYPE II SECRETION SYSTEM PROTEIN J"/>
    <property type="match status" value="1"/>
</dbReference>
<evidence type="ECO:0000256" key="9">
    <source>
        <dbReference type="ARBA" id="ARBA00023136"/>
    </source>
</evidence>
<evidence type="ECO:0000313" key="12">
    <source>
        <dbReference type="Proteomes" id="UP000218366"/>
    </source>
</evidence>
<dbReference type="PROSITE" id="PS00409">
    <property type="entry name" value="PROKAR_NTER_METHYL"/>
    <property type="match status" value="1"/>
</dbReference>
<organism evidence="11 12">
    <name type="scientific">Sphingomonas spermidinifaciens</name>
    <dbReference type="NCBI Taxonomy" id="1141889"/>
    <lineage>
        <taxon>Bacteria</taxon>
        <taxon>Pseudomonadati</taxon>
        <taxon>Pseudomonadota</taxon>
        <taxon>Alphaproteobacteria</taxon>
        <taxon>Sphingomonadales</taxon>
        <taxon>Sphingomonadaceae</taxon>
        <taxon>Sphingomonas</taxon>
    </lineage>
</organism>
<dbReference type="EMBL" id="NWMW01000002">
    <property type="protein sequence ID" value="PCD01883.1"/>
    <property type="molecule type" value="Genomic_DNA"/>
</dbReference>
<keyword evidence="5" id="KW-0488">Methylation</keyword>
<dbReference type="AlphaFoldDB" id="A0A2A4AY79"/>
<keyword evidence="6" id="KW-0997">Cell inner membrane</keyword>
<dbReference type="PANTHER" id="PTHR39583">
    <property type="entry name" value="TYPE II SECRETION SYSTEM PROTEIN J-RELATED"/>
    <property type="match status" value="1"/>
</dbReference>
<comment type="subcellular location">
    <subcellularLocation>
        <location evidence="1">Cell inner membrane</location>
        <topology evidence="1">Single-pass membrane protein</topology>
    </subcellularLocation>
</comment>
<dbReference type="OrthoDB" id="7723663at2"/>
<evidence type="ECO:0000256" key="10">
    <source>
        <dbReference type="SAM" id="Phobius"/>
    </source>
</evidence>
<accession>A0A2A4AY79</accession>
<keyword evidence="4" id="KW-1003">Cell membrane</keyword>
<feature type="transmembrane region" description="Helical" evidence="10">
    <location>
        <begin position="33"/>
        <end position="55"/>
    </location>
</feature>
<proteinExistence type="inferred from homology"/>
<evidence type="ECO:0000256" key="8">
    <source>
        <dbReference type="ARBA" id="ARBA00022989"/>
    </source>
</evidence>
<dbReference type="Proteomes" id="UP000218366">
    <property type="component" value="Unassembled WGS sequence"/>
</dbReference>
<evidence type="ECO:0000256" key="2">
    <source>
        <dbReference type="ARBA" id="ARBA00011084"/>
    </source>
</evidence>
<comment type="caution">
    <text evidence="11">The sequence shown here is derived from an EMBL/GenBank/DDBJ whole genome shotgun (WGS) entry which is preliminary data.</text>
</comment>
<evidence type="ECO:0000256" key="3">
    <source>
        <dbReference type="ARBA" id="ARBA00021539"/>
    </source>
</evidence>
<evidence type="ECO:0000256" key="6">
    <source>
        <dbReference type="ARBA" id="ARBA00022519"/>
    </source>
</evidence>
<dbReference type="GO" id="GO:0015628">
    <property type="term" value="P:protein secretion by the type II secretion system"/>
    <property type="evidence" value="ECO:0007669"/>
    <property type="project" value="InterPro"/>
</dbReference>
<dbReference type="Pfam" id="PF11612">
    <property type="entry name" value="T2SSJ"/>
    <property type="match status" value="1"/>
</dbReference>
<protein>
    <recommendedName>
        <fullName evidence="3">Type II secretion system protein J</fullName>
    </recommendedName>
</protein>
<evidence type="ECO:0000256" key="7">
    <source>
        <dbReference type="ARBA" id="ARBA00022692"/>
    </source>
</evidence>
<keyword evidence="8 10" id="KW-1133">Transmembrane helix</keyword>
<dbReference type="InterPro" id="IPR012902">
    <property type="entry name" value="N_methyl_site"/>
</dbReference>
<gene>
    <name evidence="11" type="ORF">COC42_10250</name>
</gene>
<dbReference type="NCBIfam" id="TIGR02532">
    <property type="entry name" value="IV_pilin_GFxxxE"/>
    <property type="match status" value="1"/>
</dbReference>
<keyword evidence="12" id="KW-1185">Reference proteome</keyword>
<dbReference type="InterPro" id="IPR010055">
    <property type="entry name" value="T2SS_protein-GspJ"/>
</dbReference>
<comment type="similarity">
    <text evidence="2">Belongs to the GSP J family.</text>
</comment>
<evidence type="ECO:0000256" key="5">
    <source>
        <dbReference type="ARBA" id="ARBA00022481"/>
    </source>
</evidence>
<keyword evidence="7 10" id="KW-0812">Transmembrane</keyword>
<evidence type="ECO:0000256" key="1">
    <source>
        <dbReference type="ARBA" id="ARBA00004377"/>
    </source>
</evidence>
<dbReference type="Pfam" id="PF07963">
    <property type="entry name" value="N_methyl"/>
    <property type="match status" value="1"/>
</dbReference>
<dbReference type="GO" id="GO:0015627">
    <property type="term" value="C:type II protein secretion system complex"/>
    <property type="evidence" value="ECO:0007669"/>
    <property type="project" value="InterPro"/>
</dbReference>